<gene>
    <name evidence="2" type="ORF">R9Z33_14715</name>
</gene>
<proteinExistence type="predicted"/>
<evidence type="ECO:0000259" key="1">
    <source>
        <dbReference type="Pfam" id="PF00535"/>
    </source>
</evidence>
<dbReference type="PANTHER" id="PTHR43685">
    <property type="entry name" value="GLYCOSYLTRANSFERASE"/>
    <property type="match status" value="1"/>
</dbReference>
<dbReference type="EMBL" id="CP137852">
    <property type="protein sequence ID" value="WPB83354.1"/>
    <property type="molecule type" value="Genomic_DNA"/>
</dbReference>
<dbReference type="CDD" id="cd00761">
    <property type="entry name" value="Glyco_tranf_GTA_type"/>
    <property type="match status" value="1"/>
</dbReference>
<dbReference type="InterPro" id="IPR001173">
    <property type="entry name" value="Glyco_trans_2-like"/>
</dbReference>
<accession>A0ABZ0PCC9</accession>
<dbReference type="InterPro" id="IPR029044">
    <property type="entry name" value="Nucleotide-diphossugar_trans"/>
</dbReference>
<keyword evidence="2" id="KW-0328">Glycosyltransferase</keyword>
<organism evidence="2 3">
    <name type="scientific">Sediminicoccus rosea</name>
    <dbReference type="NCBI Taxonomy" id="1225128"/>
    <lineage>
        <taxon>Bacteria</taxon>
        <taxon>Pseudomonadati</taxon>
        <taxon>Pseudomonadota</taxon>
        <taxon>Alphaproteobacteria</taxon>
        <taxon>Acetobacterales</taxon>
        <taxon>Roseomonadaceae</taxon>
        <taxon>Sediminicoccus</taxon>
    </lineage>
</organism>
<dbReference type="GO" id="GO:0016757">
    <property type="term" value="F:glycosyltransferase activity"/>
    <property type="evidence" value="ECO:0007669"/>
    <property type="project" value="UniProtKB-KW"/>
</dbReference>
<protein>
    <submittedName>
        <fullName evidence="2">Glycosyltransferase family 2 protein</fullName>
        <ecNumber evidence="2">2.4.-.-</ecNumber>
    </submittedName>
</protein>
<dbReference type="SUPFAM" id="SSF53448">
    <property type="entry name" value="Nucleotide-diphospho-sugar transferases"/>
    <property type="match status" value="1"/>
</dbReference>
<reference evidence="2 3" key="1">
    <citation type="submission" date="2023-11" db="EMBL/GenBank/DDBJ databases">
        <title>Arctic aerobic anoxygenic photoheterotroph Sediminicoccus rosea KRV36 adapts its photosynthesis to long days of polar summer.</title>
        <authorList>
            <person name="Tomasch J."/>
            <person name="Kopejtka K."/>
            <person name="Bily T."/>
            <person name="Gardiner A.T."/>
            <person name="Gardian Z."/>
            <person name="Shivaramu S."/>
            <person name="Koblizek M."/>
            <person name="Engelhardt F."/>
            <person name="Kaftan D."/>
        </authorList>
    </citation>
    <scope>NUCLEOTIDE SEQUENCE [LARGE SCALE GENOMIC DNA]</scope>
    <source>
        <strain evidence="2 3">R-30</strain>
    </source>
</reference>
<dbReference type="RefSeq" id="WP_318647332.1">
    <property type="nucleotide sequence ID" value="NZ_CP137852.1"/>
</dbReference>
<dbReference type="EC" id="2.4.-.-" evidence="2"/>
<feature type="domain" description="Glycosyltransferase 2-like" evidence="1">
    <location>
        <begin position="7"/>
        <end position="143"/>
    </location>
</feature>
<evidence type="ECO:0000313" key="2">
    <source>
        <dbReference type="EMBL" id="WPB83354.1"/>
    </source>
</evidence>
<dbReference type="InterPro" id="IPR050834">
    <property type="entry name" value="Glycosyltransf_2"/>
</dbReference>
<sequence length="437" mass="48839">MSAPKLSFIVLSYNYQDYIRTTLRSILDQTVQDFEVVVVDDCSTDASREVIRSFGDPRIRLIENERNLGGAGSYNVAVQAARGEWLVNLDADDWIAPGKCERQLAVIARDPSIDIIGGWVSVVDETGGRHARAEEVEALINQDWQLNRVETWIGRNPLCRSSSMVRRAAHLRIGLDDAAMVRAPDYELWTRALALGCRFALLHEPDTFYRLQARGVTHADPVGTLFEMCFATIRNLAPLAERRCLFEAQSDMLVWLAKNPNIISVTPREASRLAACLLTLPAQTTYTAFRESLAADEPMAMPAGALDRLGRFGLLHGKANVPVGLLEKLYSDLDAFTQARDYWRGQSELWEREAKILAGLDEVADGQGGGSSLARMGVLEAELAHARSERDAYLADRDRWKVRAEGWEASYRAGLRHRLKASLRARLDVLRGRRNSS</sequence>
<evidence type="ECO:0000313" key="3">
    <source>
        <dbReference type="Proteomes" id="UP001305521"/>
    </source>
</evidence>
<dbReference type="Proteomes" id="UP001305521">
    <property type="component" value="Chromosome"/>
</dbReference>
<dbReference type="Gene3D" id="3.90.550.10">
    <property type="entry name" value="Spore Coat Polysaccharide Biosynthesis Protein SpsA, Chain A"/>
    <property type="match status" value="1"/>
</dbReference>
<keyword evidence="3" id="KW-1185">Reference proteome</keyword>
<dbReference type="PANTHER" id="PTHR43685:SF2">
    <property type="entry name" value="GLYCOSYLTRANSFERASE 2-LIKE DOMAIN-CONTAINING PROTEIN"/>
    <property type="match status" value="1"/>
</dbReference>
<dbReference type="Pfam" id="PF00535">
    <property type="entry name" value="Glycos_transf_2"/>
    <property type="match status" value="1"/>
</dbReference>
<name>A0ABZ0PCC9_9PROT</name>
<keyword evidence="2" id="KW-0808">Transferase</keyword>